<sequence length="216" mass="25239">MALKNNHIYLLLAFIFLTFDLANAQSESSSKPDDSFIEAIFDLMSISLIIFMVDAVNISESIRGIQLTILKYFFQLLIYSLSIFFTVRFYKHTGDFFYIQYLITNLVITSTNTLVDFVTEFRSNESHFSRLSYLSSSLYFIRFIVHLTFLLIAIIRNYVDNSHYLFILVPSLSVTVYQIMGIIHQIIIDNVKEIDSDKESNYDKELNNYKETNNDK</sequence>
<name>A0A9N9J9J3_9GLOM</name>
<accession>A0A9N9J9J3</accession>
<gene>
    <name evidence="3" type="ORF">DERYTH_LOCUS18627</name>
</gene>
<dbReference type="AlphaFoldDB" id="A0A9N9J9J3"/>
<dbReference type="EMBL" id="CAJVPY010019131">
    <property type="protein sequence ID" value="CAG8770338.1"/>
    <property type="molecule type" value="Genomic_DNA"/>
</dbReference>
<feature type="signal peptide" evidence="2">
    <location>
        <begin position="1"/>
        <end position="24"/>
    </location>
</feature>
<keyword evidence="1" id="KW-0812">Transmembrane</keyword>
<feature type="transmembrane region" description="Helical" evidence="1">
    <location>
        <begin position="40"/>
        <end position="58"/>
    </location>
</feature>
<dbReference type="OrthoDB" id="2431269at2759"/>
<feature type="transmembrane region" description="Helical" evidence="1">
    <location>
        <begin position="139"/>
        <end position="159"/>
    </location>
</feature>
<reference evidence="3" key="1">
    <citation type="submission" date="2021-06" db="EMBL/GenBank/DDBJ databases">
        <authorList>
            <person name="Kallberg Y."/>
            <person name="Tangrot J."/>
            <person name="Rosling A."/>
        </authorList>
    </citation>
    <scope>NUCLEOTIDE SEQUENCE</scope>
    <source>
        <strain evidence="3">MA453B</strain>
    </source>
</reference>
<feature type="non-terminal residue" evidence="3">
    <location>
        <position position="216"/>
    </location>
</feature>
<organism evidence="3 4">
    <name type="scientific">Dentiscutata erythropus</name>
    <dbReference type="NCBI Taxonomy" id="1348616"/>
    <lineage>
        <taxon>Eukaryota</taxon>
        <taxon>Fungi</taxon>
        <taxon>Fungi incertae sedis</taxon>
        <taxon>Mucoromycota</taxon>
        <taxon>Glomeromycotina</taxon>
        <taxon>Glomeromycetes</taxon>
        <taxon>Diversisporales</taxon>
        <taxon>Gigasporaceae</taxon>
        <taxon>Dentiscutata</taxon>
    </lineage>
</organism>
<evidence type="ECO:0000313" key="3">
    <source>
        <dbReference type="EMBL" id="CAG8770338.1"/>
    </source>
</evidence>
<keyword evidence="4" id="KW-1185">Reference proteome</keyword>
<protein>
    <submittedName>
        <fullName evidence="3">1714_t:CDS:1</fullName>
    </submittedName>
</protein>
<keyword evidence="2" id="KW-0732">Signal</keyword>
<dbReference type="Proteomes" id="UP000789405">
    <property type="component" value="Unassembled WGS sequence"/>
</dbReference>
<keyword evidence="1" id="KW-1133">Transmembrane helix</keyword>
<evidence type="ECO:0000313" key="4">
    <source>
        <dbReference type="Proteomes" id="UP000789405"/>
    </source>
</evidence>
<feature type="transmembrane region" description="Helical" evidence="1">
    <location>
        <begin position="70"/>
        <end position="90"/>
    </location>
</feature>
<feature type="transmembrane region" description="Helical" evidence="1">
    <location>
        <begin position="165"/>
        <end position="188"/>
    </location>
</feature>
<evidence type="ECO:0000256" key="2">
    <source>
        <dbReference type="SAM" id="SignalP"/>
    </source>
</evidence>
<comment type="caution">
    <text evidence="3">The sequence shown here is derived from an EMBL/GenBank/DDBJ whole genome shotgun (WGS) entry which is preliminary data.</text>
</comment>
<evidence type="ECO:0000256" key="1">
    <source>
        <dbReference type="SAM" id="Phobius"/>
    </source>
</evidence>
<keyword evidence="1" id="KW-0472">Membrane</keyword>
<feature type="chain" id="PRO_5040453808" evidence="2">
    <location>
        <begin position="25"/>
        <end position="216"/>
    </location>
</feature>
<proteinExistence type="predicted"/>